<evidence type="ECO:0000313" key="3">
    <source>
        <dbReference type="Proteomes" id="UP000188533"/>
    </source>
</evidence>
<feature type="region of interest" description="Disordered" evidence="1">
    <location>
        <begin position="1"/>
        <end position="80"/>
    </location>
</feature>
<organism evidence="2 3">
    <name type="scientific">Lentinula edodes</name>
    <name type="common">Shiitake mushroom</name>
    <name type="synonym">Lentinus edodes</name>
    <dbReference type="NCBI Taxonomy" id="5353"/>
    <lineage>
        <taxon>Eukaryota</taxon>
        <taxon>Fungi</taxon>
        <taxon>Dikarya</taxon>
        <taxon>Basidiomycota</taxon>
        <taxon>Agaricomycotina</taxon>
        <taxon>Agaricomycetes</taxon>
        <taxon>Agaricomycetidae</taxon>
        <taxon>Agaricales</taxon>
        <taxon>Marasmiineae</taxon>
        <taxon>Omphalotaceae</taxon>
        <taxon>Lentinula</taxon>
    </lineage>
</organism>
<evidence type="ECO:0000313" key="2">
    <source>
        <dbReference type="EMBL" id="GAV99513.1"/>
    </source>
</evidence>
<proteinExistence type="predicted"/>
<feature type="compositionally biased region" description="Acidic residues" evidence="1">
    <location>
        <begin position="55"/>
        <end position="65"/>
    </location>
</feature>
<dbReference type="EMBL" id="BDGU01000015">
    <property type="protein sequence ID" value="GAV99513.1"/>
    <property type="molecule type" value="Genomic_DNA"/>
</dbReference>
<protein>
    <submittedName>
        <fullName evidence="2">Uncharacterized protein</fullName>
    </submittedName>
</protein>
<gene>
    <name evidence="2" type="ORF">LENED_000973</name>
</gene>
<dbReference type="Proteomes" id="UP000188533">
    <property type="component" value="Unassembled WGS sequence"/>
</dbReference>
<dbReference type="AlphaFoldDB" id="A0A1Q3DXE9"/>
<keyword evidence="3" id="KW-1185">Reference proteome</keyword>
<accession>A0A1Q3DXE9</accession>
<sequence>MTTASDVSKKENPSLLDDTAEELKKEPGTKTQVAVEGQRSGADISEGPDKKEEIGTEVDEKDWDDDIKPVRPEQQPRGLNSTALPLQVSITSYNIVFSPSNFYYPHKARINRCRLLSAH</sequence>
<name>A0A1Q3DXE9_LENED</name>
<reference evidence="2 3" key="2">
    <citation type="submission" date="2017-02" db="EMBL/GenBank/DDBJ databases">
        <title>A genome survey and senescence transcriptome analysis in Lentinula edodes.</title>
        <authorList>
            <person name="Sakamoto Y."/>
            <person name="Nakade K."/>
            <person name="Sato S."/>
            <person name="Yoshida Y."/>
            <person name="Miyazaki K."/>
            <person name="Natsume S."/>
            <person name="Konno N."/>
        </authorList>
    </citation>
    <scope>NUCLEOTIDE SEQUENCE [LARGE SCALE GENOMIC DNA]</scope>
    <source>
        <strain evidence="2 3">NBRC 111202</strain>
    </source>
</reference>
<evidence type="ECO:0000256" key="1">
    <source>
        <dbReference type="SAM" id="MobiDB-lite"/>
    </source>
</evidence>
<reference evidence="2 3" key="1">
    <citation type="submission" date="2016-08" db="EMBL/GenBank/DDBJ databases">
        <authorList>
            <consortium name="Lentinula edodes genome sequencing consortium"/>
            <person name="Sakamoto Y."/>
            <person name="Nakade K."/>
            <person name="Sato S."/>
            <person name="Yoshida Y."/>
            <person name="Miyazaki K."/>
            <person name="Natsume S."/>
            <person name="Konno N."/>
        </authorList>
    </citation>
    <scope>NUCLEOTIDE SEQUENCE [LARGE SCALE GENOMIC DNA]</scope>
    <source>
        <strain evidence="2 3">NBRC 111202</strain>
    </source>
</reference>
<comment type="caution">
    <text evidence="2">The sequence shown here is derived from an EMBL/GenBank/DDBJ whole genome shotgun (WGS) entry which is preliminary data.</text>
</comment>